<evidence type="ECO:0000313" key="2">
    <source>
        <dbReference type="EMBL" id="GJT28863.1"/>
    </source>
</evidence>
<reference evidence="2" key="2">
    <citation type="submission" date="2022-01" db="EMBL/GenBank/DDBJ databases">
        <authorList>
            <person name="Yamashiro T."/>
            <person name="Shiraishi A."/>
            <person name="Satake H."/>
            <person name="Nakayama K."/>
        </authorList>
    </citation>
    <scope>NUCLEOTIDE SEQUENCE</scope>
</reference>
<keyword evidence="3" id="KW-1185">Reference proteome</keyword>
<reference evidence="2" key="1">
    <citation type="journal article" date="2022" name="Int. J. Mol. Sci.">
        <title>Draft Genome of Tanacetum Coccineum: Genomic Comparison of Closely Related Tanacetum-Family Plants.</title>
        <authorList>
            <person name="Yamashiro T."/>
            <person name="Shiraishi A."/>
            <person name="Nakayama K."/>
            <person name="Satake H."/>
        </authorList>
    </citation>
    <scope>NUCLEOTIDE SEQUENCE</scope>
</reference>
<proteinExistence type="predicted"/>
<comment type="caution">
    <text evidence="2">The sequence shown here is derived from an EMBL/GenBank/DDBJ whole genome shotgun (WGS) entry which is preliminary data.</text>
</comment>
<organism evidence="2 3">
    <name type="scientific">Tanacetum coccineum</name>
    <dbReference type="NCBI Taxonomy" id="301880"/>
    <lineage>
        <taxon>Eukaryota</taxon>
        <taxon>Viridiplantae</taxon>
        <taxon>Streptophyta</taxon>
        <taxon>Embryophyta</taxon>
        <taxon>Tracheophyta</taxon>
        <taxon>Spermatophyta</taxon>
        <taxon>Magnoliopsida</taxon>
        <taxon>eudicotyledons</taxon>
        <taxon>Gunneridae</taxon>
        <taxon>Pentapetalae</taxon>
        <taxon>asterids</taxon>
        <taxon>campanulids</taxon>
        <taxon>Asterales</taxon>
        <taxon>Asteraceae</taxon>
        <taxon>Asteroideae</taxon>
        <taxon>Anthemideae</taxon>
        <taxon>Anthemidinae</taxon>
        <taxon>Tanacetum</taxon>
    </lineage>
</organism>
<accession>A0ABQ5CR96</accession>
<evidence type="ECO:0000313" key="3">
    <source>
        <dbReference type="Proteomes" id="UP001151760"/>
    </source>
</evidence>
<feature type="region of interest" description="Disordered" evidence="1">
    <location>
        <begin position="144"/>
        <end position="186"/>
    </location>
</feature>
<dbReference type="Proteomes" id="UP001151760">
    <property type="component" value="Unassembled WGS sequence"/>
</dbReference>
<name>A0ABQ5CR96_9ASTR</name>
<protein>
    <submittedName>
        <fullName evidence="2">Uncharacterized protein</fullName>
    </submittedName>
</protein>
<dbReference type="EMBL" id="BQNB010014495">
    <property type="protein sequence ID" value="GJT28863.1"/>
    <property type="molecule type" value="Genomic_DNA"/>
</dbReference>
<sequence>MRTVAFPISISGFHKKGLINHSLDDLVSFVRLEVVRSSIWSHTCPQNQLDHDCPQSPEASCESESQASGGSLLTLQPVLAKDSASASNTVLYVAYPSLRPHALITCERSLPSGLTYTVPLQASSCVPDVPWRWRSNCVHIHDHGGSEAPDGSPDSILSSEPKPLRKHRPPLPPFSYCLLESPSYPP</sequence>
<evidence type="ECO:0000256" key="1">
    <source>
        <dbReference type="SAM" id="MobiDB-lite"/>
    </source>
</evidence>
<gene>
    <name evidence="2" type="ORF">Tco_0909138</name>
</gene>